<evidence type="ECO:0000259" key="2">
    <source>
        <dbReference type="PROSITE" id="PS50894"/>
    </source>
</evidence>
<sequence>MKQNLYDLQKLIELSDNDADFIKDMVEMFITEIPKDLEHLAVAIIDDDRARVHEYAHKMKPSVDMFGLECLSDILIIEAWGKSDDEMEIKEHFMRVNQELDMALIQLKRDF</sequence>
<evidence type="ECO:0000313" key="6">
    <source>
        <dbReference type="Proteomes" id="UP000239997"/>
    </source>
</evidence>
<dbReference type="RefSeq" id="WP_036581508.1">
    <property type="nucleotide sequence ID" value="NZ_CP136694.1"/>
</dbReference>
<protein>
    <submittedName>
        <fullName evidence="4">HPt (Histidine-containing phosphotransfer) domain-containing protein</fullName>
    </submittedName>
</protein>
<dbReference type="SUPFAM" id="SSF47226">
    <property type="entry name" value="Histidine-containing phosphotransfer domain, HPT domain"/>
    <property type="match status" value="1"/>
</dbReference>
<comment type="caution">
    <text evidence="3">The sequence shown here is derived from an EMBL/GenBank/DDBJ whole genome shotgun (WGS) entry which is preliminary data.</text>
</comment>
<dbReference type="PROSITE" id="PS50894">
    <property type="entry name" value="HPT"/>
    <property type="match status" value="1"/>
</dbReference>
<dbReference type="InterPro" id="IPR036641">
    <property type="entry name" value="HPT_dom_sf"/>
</dbReference>
<evidence type="ECO:0000313" key="3">
    <source>
        <dbReference type="EMBL" id="KEZ93784.1"/>
    </source>
</evidence>
<dbReference type="Gene3D" id="1.20.120.160">
    <property type="entry name" value="HPT domain"/>
    <property type="match status" value="1"/>
</dbReference>
<dbReference type="AlphaFoldDB" id="A0A084JXV0"/>
<gene>
    <name evidence="3" type="ORF">IL45_06190</name>
    <name evidence="4" type="ORF">LY02_01417</name>
</gene>
<dbReference type="EMBL" id="JPJI01000026">
    <property type="protein sequence ID" value="KEZ93784.1"/>
    <property type="molecule type" value="Genomic_DNA"/>
</dbReference>
<reference evidence="4 6" key="2">
    <citation type="submission" date="2018-03" db="EMBL/GenBank/DDBJ databases">
        <title>Genomic Encyclopedia of Archaeal and Bacterial Type Strains, Phase II (KMG-II): from individual species to whole genera.</title>
        <authorList>
            <person name="Goeker M."/>
        </authorList>
    </citation>
    <scope>NUCLEOTIDE SEQUENCE [LARGE SCALE GENOMIC DNA]</scope>
    <source>
        <strain evidence="4 6">DSM 22727</strain>
    </source>
</reference>
<name>A0A084JXV0_NONUL</name>
<evidence type="ECO:0000313" key="4">
    <source>
        <dbReference type="EMBL" id="PRX14387.1"/>
    </source>
</evidence>
<feature type="modified residue" description="Phosphohistidine" evidence="1">
    <location>
        <position position="57"/>
    </location>
</feature>
<dbReference type="InterPro" id="IPR008207">
    <property type="entry name" value="Sig_transdc_His_kin_Hpt_dom"/>
</dbReference>
<organism evidence="3 5">
    <name type="scientific">Nonlabens ulvanivorans</name>
    <name type="common">Persicivirga ulvanivorans</name>
    <dbReference type="NCBI Taxonomy" id="906888"/>
    <lineage>
        <taxon>Bacteria</taxon>
        <taxon>Pseudomonadati</taxon>
        <taxon>Bacteroidota</taxon>
        <taxon>Flavobacteriia</taxon>
        <taxon>Flavobacteriales</taxon>
        <taxon>Flavobacteriaceae</taxon>
        <taxon>Nonlabens</taxon>
    </lineage>
</organism>
<dbReference type="OrthoDB" id="7478530at2"/>
<accession>A0A084JXV0</accession>
<dbReference type="Pfam" id="PF01627">
    <property type="entry name" value="Hpt"/>
    <property type="match status" value="1"/>
</dbReference>
<keyword evidence="1" id="KW-0597">Phosphoprotein</keyword>
<evidence type="ECO:0000313" key="5">
    <source>
        <dbReference type="Proteomes" id="UP000028531"/>
    </source>
</evidence>
<keyword evidence="6" id="KW-1185">Reference proteome</keyword>
<dbReference type="GO" id="GO:0000160">
    <property type="term" value="P:phosphorelay signal transduction system"/>
    <property type="evidence" value="ECO:0007669"/>
    <property type="project" value="InterPro"/>
</dbReference>
<feature type="domain" description="HPt" evidence="2">
    <location>
        <begin position="18"/>
        <end position="111"/>
    </location>
</feature>
<dbReference type="GeneID" id="90595460"/>
<reference evidence="3 5" key="1">
    <citation type="submission" date="2014-07" db="EMBL/GenBank/DDBJ databases">
        <title>Draft genome sequence of Nonlabens ulvanivorans, an ulvan degrading bacterium.</title>
        <authorList>
            <person name="Kopel M."/>
            <person name="Helbert W."/>
            <person name="Henrissat B."/>
            <person name="Doniger T."/>
            <person name="Banin E."/>
        </authorList>
    </citation>
    <scope>NUCLEOTIDE SEQUENCE [LARGE SCALE GENOMIC DNA]</scope>
    <source>
        <strain evidence="3 5">PLR</strain>
    </source>
</reference>
<dbReference type="EMBL" id="PVNA01000002">
    <property type="protein sequence ID" value="PRX14387.1"/>
    <property type="molecule type" value="Genomic_DNA"/>
</dbReference>
<dbReference type="GO" id="GO:0004672">
    <property type="term" value="F:protein kinase activity"/>
    <property type="evidence" value="ECO:0007669"/>
    <property type="project" value="UniProtKB-ARBA"/>
</dbReference>
<dbReference type="Proteomes" id="UP000239997">
    <property type="component" value="Unassembled WGS sequence"/>
</dbReference>
<evidence type="ECO:0000256" key="1">
    <source>
        <dbReference type="PROSITE-ProRule" id="PRU00110"/>
    </source>
</evidence>
<dbReference type="Proteomes" id="UP000028531">
    <property type="component" value="Unassembled WGS sequence"/>
</dbReference>
<proteinExistence type="predicted"/>